<dbReference type="SUPFAM" id="SSF63829">
    <property type="entry name" value="Calcium-dependent phosphotriesterase"/>
    <property type="match status" value="1"/>
</dbReference>
<evidence type="ECO:0000256" key="12">
    <source>
        <dbReference type="ARBA" id="ARBA00022837"/>
    </source>
</evidence>
<evidence type="ECO:0000256" key="3">
    <source>
        <dbReference type="ARBA" id="ARBA00001936"/>
    </source>
</evidence>
<dbReference type="GO" id="GO:0030234">
    <property type="term" value="F:enzyme regulator activity"/>
    <property type="evidence" value="ECO:0007669"/>
    <property type="project" value="InterPro"/>
</dbReference>
<proteinExistence type="inferred from homology"/>
<dbReference type="PRINTS" id="PR01790">
    <property type="entry name" value="SMP30FAMILY"/>
</dbReference>
<evidence type="ECO:0000256" key="4">
    <source>
        <dbReference type="ARBA" id="ARBA00001946"/>
    </source>
</evidence>
<dbReference type="Proteomes" id="UP000009046">
    <property type="component" value="Unassembled WGS sequence"/>
</dbReference>
<evidence type="ECO:0000256" key="10">
    <source>
        <dbReference type="ARBA" id="ARBA00022723"/>
    </source>
</evidence>
<comment type="catalytic activity">
    <reaction evidence="1">
        <text>D-glucono-1,5-lactone + H2O = D-gluconate + H(+)</text>
        <dbReference type="Rhea" id="RHEA:10440"/>
        <dbReference type="ChEBI" id="CHEBI:15377"/>
        <dbReference type="ChEBI" id="CHEBI:15378"/>
        <dbReference type="ChEBI" id="CHEBI:16217"/>
        <dbReference type="ChEBI" id="CHEBI:18391"/>
        <dbReference type="EC" id="3.1.1.17"/>
    </reaction>
</comment>
<keyword evidence="12" id="KW-0106">Calcium</keyword>
<evidence type="ECO:0000259" key="16">
    <source>
        <dbReference type="Pfam" id="PF08450"/>
    </source>
</evidence>
<accession>E0VWG0</accession>
<evidence type="ECO:0000256" key="15">
    <source>
        <dbReference type="PIRSR" id="PIRSR605511-2"/>
    </source>
</evidence>
<feature type="binding site" evidence="15">
    <location>
        <position position="17"/>
    </location>
    <ligand>
        <name>a divalent metal cation</name>
        <dbReference type="ChEBI" id="CHEBI:60240"/>
    </ligand>
</feature>
<dbReference type="CTD" id="8231401"/>
<dbReference type="HOGENOM" id="CLU_036110_3_2_1"/>
<feature type="binding site" evidence="15">
    <location>
        <position position="214"/>
    </location>
    <ligand>
        <name>a divalent metal cation</name>
        <dbReference type="ChEBI" id="CHEBI:60240"/>
    </ligand>
</feature>
<keyword evidence="11" id="KW-0378">Hydrolase</keyword>
<evidence type="ECO:0000256" key="5">
    <source>
        <dbReference type="ARBA" id="ARBA00004496"/>
    </source>
</evidence>
<evidence type="ECO:0000256" key="8">
    <source>
        <dbReference type="ARBA" id="ARBA00016808"/>
    </source>
</evidence>
<feature type="binding site" evidence="15">
    <location>
        <position position="112"/>
    </location>
    <ligand>
        <name>substrate</name>
    </ligand>
</feature>
<dbReference type="GO" id="GO:0004341">
    <property type="term" value="F:gluconolactonase activity"/>
    <property type="evidence" value="ECO:0007669"/>
    <property type="project" value="UniProtKB-EC"/>
</dbReference>
<dbReference type="FunCoup" id="E0VWG0">
    <property type="interactions" value="135"/>
</dbReference>
<reference evidence="17" key="2">
    <citation type="submission" date="2007-04" db="EMBL/GenBank/DDBJ databases">
        <title>The genome of the human body louse.</title>
        <authorList>
            <consortium name="The Human Body Louse Genome Consortium"/>
            <person name="Kirkness E."/>
            <person name="Walenz B."/>
            <person name="Hass B."/>
            <person name="Bruggner R."/>
            <person name="Strausberg R."/>
        </authorList>
    </citation>
    <scope>NUCLEOTIDE SEQUENCE</scope>
    <source>
        <strain evidence="17">USDA</strain>
    </source>
</reference>
<dbReference type="InterPro" id="IPR008367">
    <property type="entry name" value="Regucalcin"/>
</dbReference>
<dbReference type="GO" id="GO:0019853">
    <property type="term" value="P:L-ascorbic acid biosynthetic process"/>
    <property type="evidence" value="ECO:0007669"/>
    <property type="project" value="TreeGrafter"/>
</dbReference>
<name>E0VWG0_PEDHC</name>
<dbReference type="STRING" id="121224.E0VWG0"/>
<evidence type="ECO:0000256" key="9">
    <source>
        <dbReference type="ARBA" id="ARBA00022490"/>
    </source>
</evidence>
<comment type="cofactor">
    <cofactor evidence="3">
        <name>Mn(2+)</name>
        <dbReference type="ChEBI" id="CHEBI:29035"/>
    </cofactor>
</comment>
<evidence type="ECO:0000256" key="7">
    <source>
        <dbReference type="ARBA" id="ARBA00013227"/>
    </source>
</evidence>
<dbReference type="AlphaFoldDB" id="E0VWG0"/>
<feature type="binding site" evidence="15">
    <location>
        <position position="110"/>
    </location>
    <ligand>
        <name>substrate</name>
    </ligand>
</feature>
<dbReference type="GO" id="GO:0005509">
    <property type="term" value="F:calcium ion binding"/>
    <property type="evidence" value="ECO:0007669"/>
    <property type="project" value="InterPro"/>
</dbReference>
<comment type="cofactor">
    <cofactor evidence="15">
        <name>Zn(2+)</name>
        <dbReference type="ChEBI" id="CHEBI:29105"/>
    </cofactor>
    <text evidence="15">Binds 1 divalent metal cation per subunit.</text>
</comment>
<dbReference type="EMBL" id="AAZO01005807">
    <property type="status" value="NOT_ANNOTATED_CDS"/>
    <property type="molecule type" value="Genomic_DNA"/>
</dbReference>
<dbReference type="Gene3D" id="2.120.10.30">
    <property type="entry name" value="TolB, C-terminal domain"/>
    <property type="match status" value="1"/>
</dbReference>
<dbReference type="InterPro" id="IPR013658">
    <property type="entry name" value="SGL"/>
</dbReference>
<dbReference type="InParanoid" id="E0VWG0"/>
<dbReference type="PANTHER" id="PTHR10907:SF66">
    <property type="entry name" value="MIP34848P1-RELATED"/>
    <property type="match status" value="1"/>
</dbReference>
<dbReference type="EC" id="3.1.1.17" evidence="7"/>
<dbReference type="Pfam" id="PF08450">
    <property type="entry name" value="SGL"/>
    <property type="match status" value="1"/>
</dbReference>
<dbReference type="KEGG" id="phu:Phum_PHUM479620"/>
<dbReference type="EMBL" id="DS235819">
    <property type="protein sequence ID" value="EEB17711.1"/>
    <property type="molecule type" value="Genomic_DNA"/>
</dbReference>
<evidence type="ECO:0000256" key="6">
    <source>
        <dbReference type="ARBA" id="ARBA00008853"/>
    </source>
</evidence>
<comment type="cofactor">
    <cofactor evidence="2">
        <name>Ca(2+)</name>
        <dbReference type="ChEBI" id="CHEBI:29108"/>
    </cofactor>
</comment>
<evidence type="ECO:0000313" key="19">
    <source>
        <dbReference type="Proteomes" id="UP000009046"/>
    </source>
</evidence>
<dbReference type="PRINTS" id="PR01791">
    <property type="entry name" value="REGUCALCIN"/>
</dbReference>
<feature type="domain" description="SMP-30/Gluconolactonase/LRE-like region" evidence="16">
    <location>
        <begin position="15"/>
        <end position="274"/>
    </location>
</feature>
<evidence type="ECO:0000256" key="2">
    <source>
        <dbReference type="ARBA" id="ARBA00001913"/>
    </source>
</evidence>
<dbReference type="EnsemblMetazoa" id="PHUM479620-RA">
    <property type="protein sequence ID" value="PHUM479620-PA"/>
    <property type="gene ID" value="PHUM479620"/>
</dbReference>
<dbReference type="VEuPathDB" id="VectorBase:PHUM479620"/>
<dbReference type="GO" id="GO:0005737">
    <property type="term" value="C:cytoplasm"/>
    <property type="evidence" value="ECO:0007669"/>
    <property type="project" value="UniProtKB-SubCell"/>
</dbReference>
<dbReference type="PANTHER" id="PTHR10907">
    <property type="entry name" value="REGUCALCIN"/>
    <property type="match status" value="1"/>
</dbReference>
<protein>
    <recommendedName>
        <fullName evidence="8">Regucalcin</fullName>
        <ecNumber evidence="7">3.1.1.17</ecNumber>
    </recommendedName>
    <alternativeName>
        <fullName evidence="13">Gluconolactonase</fullName>
    </alternativeName>
</protein>
<keyword evidence="15" id="KW-0862">Zinc</keyword>
<reference evidence="18" key="3">
    <citation type="submission" date="2020-05" db="UniProtKB">
        <authorList>
            <consortium name="EnsemblMetazoa"/>
        </authorList>
    </citation>
    <scope>IDENTIFICATION</scope>
    <source>
        <strain evidence="18">USDA</strain>
    </source>
</reference>
<feature type="binding site" evidence="15">
    <location>
        <position position="162"/>
    </location>
    <ligand>
        <name>a divalent metal cation</name>
        <dbReference type="ChEBI" id="CHEBI:60240"/>
    </ligand>
</feature>
<gene>
    <name evidence="18" type="primary">8231401</name>
    <name evidence="17" type="ORF">Phum_PHUM479620</name>
</gene>
<dbReference type="OMA" id="EADHRFN"/>
<dbReference type="eggNOG" id="KOG4499">
    <property type="taxonomic scope" value="Eukaryota"/>
</dbReference>
<keyword evidence="9" id="KW-0963">Cytoplasm</keyword>
<evidence type="ECO:0000256" key="1">
    <source>
        <dbReference type="ARBA" id="ARBA00001589"/>
    </source>
</evidence>
<dbReference type="InterPro" id="IPR005511">
    <property type="entry name" value="SMP-30"/>
</dbReference>
<comment type="cofactor">
    <cofactor evidence="4">
        <name>Mg(2+)</name>
        <dbReference type="ChEBI" id="CHEBI:18420"/>
    </cofactor>
</comment>
<reference evidence="17" key="1">
    <citation type="submission" date="2007-04" db="EMBL/GenBank/DDBJ databases">
        <title>Annotation of Pediculus humanus corporis strain USDA.</title>
        <authorList>
            <person name="Kirkness E."/>
            <person name="Hannick L."/>
            <person name="Hass B."/>
            <person name="Bruggner R."/>
            <person name="Lawson D."/>
            <person name="Bidwell S."/>
            <person name="Joardar V."/>
            <person name="Caler E."/>
            <person name="Walenz B."/>
            <person name="Inman J."/>
            <person name="Schobel S."/>
            <person name="Galinsky K."/>
            <person name="Amedeo P."/>
            <person name="Strausberg R."/>
        </authorList>
    </citation>
    <scope>NUCLEOTIDE SEQUENCE</scope>
    <source>
        <strain evidence="17">USDA</strain>
    </source>
</reference>
<evidence type="ECO:0000313" key="17">
    <source>
        <dbReference type="EMBL" id="EEB17711.1"/>
    </source>
</evidence>
<sequence length="309" mass="34174">MLKFNLEQITGRMACGEGLHWDKTRKCMYMCDINRSMVFRYDPSTKTLHEAKVDAPFVSLIIPVKDTTDKFVVAIGNSIAIMKWDGVSNSVKKTDLNVLHTVEQDKPRNRFNDGKCDPTGRVFAGTMGGLVNGVWEEKQGSFYCFEKDSKMSVAFNDVGISNGLCWSSNGKTFYYADSLRYCVDAYDYDTKTGKISNRRVIFELPKNGIPGIPDGMTIDSMGNLWLAVYNGGCVLCINPNTKTLITKIPMPGKYITCVQFGGDDLQDLYVSSATVETPKEDLINSPYLGGTFILTGLGIKGCESIPADI</sequence>
<dbReference type="GeneID" id="8231401"/>
<evidence type="ECO:0000313" key="18">
    <source>
        <dbReference type="EnsemblMetazoa" id="PHUM479620-PA"/>
    </source>
</evidence>
<dbReference type="InterPro" id="IPR011042">
    <property type="entry name" value="6-blade_b-propeller_TolB-like"/>
</dbReference>
<keyword evidence="10 15" id="KW-0479">Metal-binding</keyword>
<comment type="subcellular location">
    <subcellularLocation>
        <location evidence="5">Cytoplasm</location>
    </subcellularLocation>
</comment>
<evidence type="ECO:0000256" key="13">
    <source>
        <dbReference type="ARBA" id="ARBA00032464"/>
    </source>
</evidence>
<dbReference type="OrthoDB" id="423498at2759"/>
<dbReference type="FunFam" id="2.120.10.30:FF:000027">
    <property type="entry name" value="Regucalcin homologue"/>
    <property type="match status" value="1"/>
</dbReference>
<evidence type="ECO:0000256" key="14">
    <source>
        <dbReference type="PIRSR" id="PIRSR605511-1"/>
    </source>
</evidence>
<dbReference type="RefSeq" id="XP_002430449.1">
    <property type="nucleotide sequence ID" value="XM_002430404.1"/>
</dbReference>
<comment type="similarity">
    <text evidence="6">Belongs to the SMP-30/CGR1 family.</text>
</comment>
<keyword evidence="19" id="KW-1185">Reference proteome</keyword>
<feature type="active site" description="Proton donor/acceptor" evidence="14">
    <location>
        <position position="214"/>
    </location>
</feature>
<evidence type="ECO:0000256" key="11">
    <source>
        <dbReference type="ARBA" id="ARBA00022801"/>
    </source>
</evidence>
<organism>
    <name type="scientific">Pediculus humanus subsp. corporis</name>
    <name type="common">Body louse</name>
    <dbReference type="NCBI Taxonomy" id="121224"/>
    <lineage>
        <taxon>Eukaryota</taxon>
        <taxon>Metazoa</taxon>
        <taxon>Ecdysozoa</taxon>
        <taxon>Arthropoda</taxon>
        <taxon>Hexapoda</taxon>
        <taxon>Insecta</taxon>
        <taxon>Pterygota</taxon>
        <taxon>Neoptera</taxon>
        <taxon>Paraneoptera</taxon>
        <taxon>Psocodea</taxon>
        <taxon>Troctomorpha</taxon>
        <taxon>Phthiraptera</taxon>
        <taxon>Anoplura</taxon>
        <taxon>Pediculidae</taxon>
        <taxon>Pediculus</taxon>
    </lineage>
</organism>